<keyword evidence="1" id="KW-1015">Disulfide bond</keyword>
<evidence type="ECO:0000313" key="4">
    <source>
        <dbReference type="Proteomes" id="UP000606274"/>
    </source>
</evidence>
<dbReference type="AlphaFoldDB" id="A0A8T0A825"/>
<proteinExistence type="predicted"/>
<feature type="domain" description="C-type lectin" evidence="2">
    <location>
        <begin position="94"/>
        <end position="210"/>
    </location>
</feature>
<comment type="caution">
    <text evidence="3">The sequence shown here is derived from an EMBL/GenBank/DDBJ whole genome shotgun (WGS) entry which is preliminary data.</text>
</comment>
<dbReference type="InterPro" id="IPR018378">
    <property type="entry name" value="C-type_lectin_CS"/>
</dbReference>
<keyword evidence="4" id="KW-1185">Reference proteome</keyword>
<evidence type="ECO:0000259" key="2">
    <source>
        <dbReference type="PROSITE" id="PS50041"/>
    </source>
</evidence>
<dbReference type="PANTHER" id="PTHR45784">
    <property type="entry name" value="C-TYPE LECTIN DOMAIN FAMILY 20 MEMBER A-RELATED"/>
    <property type="match status" value="1"/>
</dbReference>
<dbReference type="Pfam" id="PF00059">
    <property type="entry name" value="Lectin_C"/>
    <property type="match status" value="2"/>
</dbReference>
<evidence type="ECO:0000256" key="1">
    <source>
        <dbReference type="ARBA" id="ARBA00023157"/>
    </source>
</evidence>
<name>A0A8T0A825_SILME</name>
<dbReference type="PROSITE" id="PS50041">
    <property type="entry name" value="C_TYPE_LECTIN_2"/>
    <property type="match status" value="2"/>
</dbReference>
<feature type="domain" description="C-type lectin" evidence="2">
    <location>
        <begin position="1"/>
        <end position="95"/>
    </location>
</feature>
<dbReference type="InterPro" id="IPR001304">
    <property type="entry name" value="C-type_lectin-like"/>
</dbReference>
<dbReference type="PANTHER" id="PTHR45784:SF3">
    <property type="entry name" value="C-TYPE LECTIN DOMAIN FAMILY 4 MEMBER K-LIKE-RELATED"/>
    <property type="match status" value="1"/>
</dbReference>
<dbReference type="Proteomes" id="UP000606274">
    <property type="component" value="Unassembled WGS sequence"/>
</dbReference>
<accession>A0A8T0A825</accession>
<dbReference type="InterPro" id="IPR016186">
    <property type="entry name" value="C-type_lectin-like/link_sf"/>
</dbReference>
<reference evidence="3" key="1">
    <citation type="submission" date="2020-08" db="EMBL/GenBank/DDBJ databases">
        <title>Chromosome-level assembly of Southern catfish (Silurus meridionalis) provides insights into visual adaptation to the nocturnal and benthic lifestyles.</title>
        <authorList>
            <person name="Zhang Y."/>
            <person name="Wang D."/>
            <person name="Peng Z."/>
        </authorList>
    </citation>
    <scope>NUCLEOTIDE SEQUENCE</scope>
    <source>
        <strain evidence="3">SWU-2019-XX</strain>
        <tissue evidence="3">Muscle</tissue>
    </source>
</reference>
<dbReference type="PROSITE" id="PS00615">
    <property type="entry name" value="C_TYPE_LECTIN_1"/>
    <property type="match status" value="1"/>
</dbReference>
<dbReference type="EMBL" id="JABFDY010000028">
    <property type="protein sequence ID" value="KAF7687047.1"/>
    <property type="molecule type" value="Genomic_DNA"/>
</dbReference>
<evidence type="ECO:0000313" key="3">
    <source>
        <dbReference type="EMBL" id="KAF7687047.1"/>
    </source>
</evidence>
<dbReference type="SUPFAM" id="SSF56436">
    <property type="entry name" value="C-type lectin-like"/>
    <property type="match status" value="2"/>
</dbReference>
<sequence>MYTDLATIESDNDWVRLNKLITSQNIKAAFWVGLYNDINSWRWSFNEVPLQYTTFRQWGSGQPDNNKGRESCAIINNNGYWWDAYCYDLRPFICYNSTKSGADRFVGVTSPMLTWSDAQIYCRTFHTDLATVTNSADNNLLAQLASVMTSICYWIGLYRDTWKWSDGTKVSNLQWANGQPNNYWKHENCGLHYTLFEDDNCTNLRFFMCHTIPPVREQQIVRLLVKSDGSVFKSETQSSILDVIKQILKDNEMSDDTTVTWRVQPGGNIFSKKKRDDL</sequence>
<dbReference type="InterPro" id="IPR016187">
    <property type="entry name" value="CTDL_fold"/>
</dbReference>
<gene>
    <name evidence="3" type="ORF">HF521_015440</name>
</gene>
<organism evidence="3 4">
    <name type="scientific">Silurus meridionalis</name>
    <name type="common">Southern catfish</name>
    <name type="synonym">Silurus soldatovi meridionalis</name>
    <dbReference type="NCBI Taxonomy" id="175797"/>
    <lineage>
        <taxon>Eukaryota</taxon>
        <taxon>Metazoa</taxon>
        <taxon>Chordata</taxon>
        <taxon>Craniata</taxon>
        <taxon>Vertebrata</taxon>
        <taxon>Euteleostomi</taxon>
        <taxon>Actinopterygii</taxon>
        <taxon>Neopterygii</taxon>
        <taxon>Teleostei</taxon>
        <taxon>Ostariophysi</taxon>
        <taxon>Siluriformes</taxon>
        <taxon>Siluridae</taxon>
        <taxon>Silurus</taxon>
    </lineage>
</organism>
<protein>
    <recommendedName>
        <fullName evidence="2">C-type lectin domain-containing protein</fullName>
    </recommendedName>
</protein>
<dbReference type="SMART" id="SM00034">
    <property type="entry name" value="CLECT"/>
    <property type="match status" value="2"/>
</dbReference>
<dbReference type="Gene3D" id="3.10.100.10">
    <property type="entry name" value="Mannose-Binding Protein A, subunit A"/>
    <property type="match status" value="2"/>
</dbReference>